<evidence type="ECO:0000259" key="7">
    <source>
        <dbReference type="Pfam" id="PF04138"/>
    </source>
</evidence>
<accession>A0A853ICI5</accession>
<comment type="caution">
    <text evidence="8">The sequence shown here is derived from an EMBL/GenBank/DDBJ whole genome shotgun (WGS) entry which is preliminary data.</text>
</comment>
<dbReference type="Pfam" id="PF04138">
    <property type="entry name" value="GtrA_DPMS_TM"/>
    <property type="match status" value="1"/>
</dbReference>
<organism evidence="8 9">
    <name type="scientific">Spartinivicinus marinus</name>
    <dbReference type="NCBI Taxonomy" id="2994442"/>
    <lineage>
        <taxon>Bacteria</taxon>
        <taxon>Pseudomonadati</taxon>
        <taxon>Pseudomonadota</taxon>
        <taxon>Gammaproteobacteria</taxon>
        <taxon>Oceanospirillales</taxon>
        <taxon>Zooshikellaceae</taxon>
        <taxon>Spartinivicinus</taxon>
    </lineage>
</organism>
<dbReference type="InterPro" id="IPR051401">
    <property type="entry name" value="GtrA_CellWall_Glycosyl"/>
</dbReference>
<dbReference type="PANTHER" id="PTHR38459:SF1">
    <property type="entry name" value="PROPHAGE BACTOPRENOL-LINKED GLUCOSE TRANSLOCASE HOMOLOG"/>
    <property type="match status" value="1"/>
</dbReference>
<dbReference type="InterPro" id="IPR007267">
    <property type="entry name" value="GtrA_DPMS_TM"/>
</dbReference>
<comment type="similarity">
    <text evidence="2">Belongs to the GtrA family.</text>
</comment>
<keyword evidence="5 6" id="KW-0472">Membrane</keyword>
<sequence length="129" mass="14935">MKSMLRYGVVGVFTNLLGYLTYLILTYWSIDYKISMTLLYILGSIIGFFCNKGWAFEYCGFTWLSMLRYYIAHFLGYILNLGLLIIFSDKLGYPHQAVQAVAIIIVAGFLYMVLKLFVFRKNKIHKVVA</sequence>
<evidence type="ECO:0000256" key="5">
    <source>
        <dbReference type="ARBA" id="ARBA00023136"/>
    </source>
</evidence>
<evidence type="ECO:0000313" key="8">
    <source>
        <dbReference type="EMBL" id="NYZ67631.1"/>
    </source>
</evidence>
<dbReference type="RefSeq" id="WP_180569648.1">
    <property type="nucleotide sequence ID" value="NZ_JACCKB010000027.1"/>
</dbReference>
<protein>
    <submittedName>
        <fullName evidence="8">GtrA family protein</fullName>
    </submittedName>
</protein>
<comment type="subcellular location">
    <subcellularLocation>
        <location evidence="1">Membrane</location>
        <topology evidence="1">Multi-pass membrane protein</topology>
    </subcellularLocation>
</comment>
<evidence type="ECO:0000313" key="9">
    <source>
        <dbReference type="Proteomes" id="UP000569732"/>
    </source>
</evidence>
<reference evidence="8 9" key="1">
    <citation type="submission" date="2020-07" db="EMBL/GenBank/DDBJ databases">
        <title>Endozoicomonas sp. nov., isolated from sediment.</title>
        <authorList>
            <person name="Gu T."/>
        </authorList>
    </citation>
    <scope>NUCLEOTIDE SEQUENCE [LARGE SCALE GENOMIC DNA]</scope>
    <source>
        <strain evidence="8 9">SM1973</strain>
    </source>
</reference>
<evidence type="ECO:0000256" key="6">
    <source>
        <dbReference type="SAM" id="Phobius"/>
    </source>
</evidence>
<dbReference type="PANTHER" id="PTHR38459">
    <property type="entry name" value="PROPHAGE BACTOPRENOL-LINKED GLUCOSE TRANSLOCASE HOMOLOG"/>
    <property type="match status" value="1"/>
</dbReference>
<dbReference type="AlphaFoldDB" id="A0A853ICI5"/>
<feature type="transmembrane region" description="Helical" evidence="6">
    <location>
        <begin position="99"/>
        <end position="118"/>
    </location>
</feature>
<feature type="transmembrane region" description="Helical" evidence="6">
    <location>
        <begin position="34"/>
        <end position="55"/>
    </location>
</feature>
<feature type="transmembrane region" description="Helical" evidence="6">
    <location>
        <begin position="7"/>
        <end position="28"/>
    </location>
</feature>
<dbReference type="GO" id="GO:0005886">
    <property type="term" value="C:plasma membrane"/>
    <property type="evidence" value="ECO:0007669"/>
    <property type="project" value="TreeGrafter"/>
</dbReference>
<evidence type="ECO:0000256" key="1">
    <source>
        <dbReference type="ARBA" id="ARBA00004141"/>
    </source>
</evidence>
<evidence type="ECO:0000256" key="4">
    <source>
        <dbReference type="ARBA" id="ARBA00022989"/>
    </source>
</evidence>
<keyword evidence="9" id="KW-1185">Reference proteome</keyword>
<keyword evidence="4 6" id="KW-1133">Transmembrane helix</keyword>
<dbReference type="Proteomes" id="UP000569732">
    <property type="component" value="Unassembled WGS sequence"/>
</dbReference>
<proteinExistence type="inferred from homology"/>
<evidence type="ECO:0000256" key="3">
    <source>
        <dbReference type="ARBA" id="ARBA00022692"/>
    </source>
</evidence>
<name>A0A853ICI5_9GAMM</name>
<keyword evidence="3 6" id="KW-0812">Transmembrane</keyword>
<feature type="domain" description="GtrA/DPMS transmembrane" evidence="7">
    <location>
        <begin position="6"/>
        <end position="119"/>
    </location>
</feature>
<dbReference type="GO" id="GO:0000271">
    <property type="term" value="P:polysaccharide biosynthetic process"/>
    <property type="evidence" value="ECO:0007669"/>
    <property type="project" value="InterPro"/>
</dbReference>
<gene>
    <name evidence="8" type="ORF">H0A36_16585</name>
</gene>
<feature type="transmembrane region" description="Helical" evidence="6">
    <location>
        <begin position="67"/>
        <end position="87"/>
    </location>
</feature>
<dbReference type="EMBL" id="JACCKB010000027">
    <property type="protein sequence ID" value="NYZ67631.1"/>
    <property type="molecule type" value="Genomic_DNA"/>
</dbReference>
<evidence type="ECO:0000256" key="2">
    <source>
        <dbReference type="ARBA" id="ARBA00009399"/>
    </source>
</evidence>